<reference evidence="16 17" key="1">
    <citation type="submission" date="2019-08" db="EMBL/GenBank/DDBJ databases">
        <title>In-depth cultivation of the pig gut microbiome towards novel bacterial diversity and tailored functional studies.</title>
        <authorList>
            <person name="Wylensek D."/>
            <person name="Hitch T.C.A."/>
            <person name="Clavel T."/>
        </authorList>
    </citation>
    <scope>NUCLEOTIDE SEQUENCE [LARGE SCALE GENOMIC DNA]</scope>
    <source>
        <strain evidence="16 17">BBE-744-WT-12</strain>
    </source>
</reference>
<evidence type="ECO:0000256" key="1">
    <source>
        <dbReference type="ARBA" id="ARBA00005006"/>
    </source>
</evidence>
<comment type="pathway">
    <text evidence="1">Sulfur metabolism; glutathione biosynthesis; glutathione from L-cysteine and L-glutamate: step 1/2.</text>
</comment>
<dbReference type="GO" id="GO:0006750">
    <property type="term" value="P:glutathione biosynthetic process"/>
    <property type="evidence" value="ECO:0007669"/>
    <property type="project" value="UniProtKB-UniPathway"/>
</dbReference>
<evidence type="ECO:0000256" key="6">
    <source>
        <dbReference type="ARBA" id="ARBA00022684"/>
    </source>
</evidence>
<evidence type="ECO:0000259" key="15">
    <source>
        <dbReference type="PROSITE" id="PS50975"/>
    </source>
</evidence>
<keyword evidence="8 13" id="KW-0067">ATP-binding</keyword>
<dbReference type="InterPro" id="IPR040657">
    <property type="entry name" value="GshAB_ATP-grasp"/>
</dbReference>
<comment type="similarity">
    <text evidence="2">Belongs to the glutamate--cysteine ligase type 1 family. Type 1 subfamily.</text>
</comment>
<dbReference type="SUPFAM" id="SSF56059">
    <property type="entry name" value="Glutathione synthetase ATP-binding domain-like"/>
    <property type="match status" value="1"/>
</dbReference>
<evidence type="ECO:0000256" key="10">
    <source>
        <dbReference type="ARBA" id="ARBA00030585"/>
    </source>
</evidence>
<organism evidence="16 17">
    <name type="scientific">Victivallis lenta</name>
    <dbReference type="NCBI Taxonomy" id="2606640"/>
    <lineage>
        <taxon>Bacteria</taxon>
        <taxon>Pseudomonadati</taxon>
        <taxon>Lentisphaerota</taxon>
        <taxon>Lentisphaeria</taxon>
        <taxon>Victivallales</taxon>
        <taxon>Victivallaceae</taxon>
        <taxon>Victivallis</taxon>
    </lineage>
</organism>
<dbReference type="PANTHER" id="PTHR38761">
    <property type="entry name" value="GLUTAMATE--CYSTEINE LIGASE"/>
    <property type="match status" value="1"/>
</dbReference>
<dbReference type="InterPro" id="IPR014746">
    <property type="entry name" value="Gln_synth/guanido_kin_cat_dom"/>
</dbReference>
<dbReference type="AlphaFoldDB" id="A0A844G587"/>
<dbReference type="NCBIfam" id="NF002688">
    <property type="entry name" value="PRK02471.1"/>
    <property type="match status" value="1"/>
</dbReference>
<evidence type="ECO:0000256" key="5">
    <source>
        <dbReference type="ARBA" id="ARBA00022598"/>
    </source>
</evidence>
<evidence type="ECO:0000256" key="3">
    <source>
        <dbReference type="ARBA" id="ARBA00012220"/>
    </source>
</evidence>
<evidence type="ECO:0000256" key="12">
    <source>
        <dbReference type="ARBA" id="ARBA00048819"/>
    </source>
</evidence>
<keyword evidence="6 14" id="KW-0317">Glutathione biosynthesis</keyword>
<evidence type="ECO:0000256" key="11">
    <source>
        <dbReference type="ARBA" id="ARBA00032122"/>
    </source>
</evidence>
<dbReference type="GO" id="GO:0046872">
    <property type="term" value="F:metal ion binding"/>
    <property type="evidence" value="ECO:0007669"/>
    <property type="project" value="InterPro"/>
</dbReference>
<dbReference type="UniPathway" id="UPA00142">
    <property type="reaction ID" value="UER00209"/>
</dbReference>
<dbReference type="InterPro" id="IPR011761">
    <property type="entry name" value="ATP-grasp"/>
</dbReference>
<dbReference type="Pfam" id="PF04262">
    <property type="entry name" value="Glu_cys_ligase"/>
    <property type="match status" value="2"/>
</dbReference>
<evidence type="ECO:0000256" key="4">
    <source>
        <dbReference type="ARBA" id="ARBA00014618"/>
    </source>
</evidence>
<accession>A0A844G587</accession>
<dbReference type="SUPFAM" id="SSF55931">
    <property type="entry name" value="Glutamine synthetase/guanido kinase"/>
    <property type="match status" value="1"/>
</dbReference>
<evidence type="ECO:0000313" key="17">
    <source>
        <dbReference type="Proteomes" id="UP000435649"/>
    </source>
</evidence>
<protein>
    <recommendedName>
        <fullName evidence="4">Glutamate--cysteine ligase</fullName>
        <ecNumber evidence="3">6.3.2.2</ecNumber>
    </recommendedName>
    <alternativeName>
        <fullName evidence="11">Gamma-ECS</fullName>
    </alternativeName>
    <alternativeName>
        <fullName evidence="10">Gamma-glutamylcysteine synthetase</fullName>
    </alternativeName>
</protein>
<comment type="caution">
    <text evidence="16">The sequence shown here is derived from an EMBL/GenBank/DDBJ whole genome shotgun (WGS) entry which is preliminary data.</text>
</comment>
<keyword evidence="5 14" id="KW-0436">Ligase</keyword>
<dbReference type="Gene3D" id="3.30.590.20">
    <property type="match status" value="1"/>
</dbReference>
<evidence type="ECO:0000256" key="8">
    <source>
        <dbReference type="ARBA" id="ARBA00022840"/>
    </source>
</evidence>
<evidence type="ECO:0000256" key="9">
    <source>
        <dbReference type="ARBA" id="ARBA00023268"/>
    </source>
</evidence>
<sequence length="733" mass="81575">MKNHIGIAEKLNRESILRSGGALLRSRPNCRIGIERESLRCTACGMLSEAVHPASLGGKDDNPYITTDWAESQIELITPPCESPAAAHRFLEMLTDIVLRELAPRQELLWPLSTPCRLPDAERIACARFEEAAENTRRRKLREKYPVEMLLLSGIHCNFSFTDEFLRRIADGADRKAVREAGYLKTARNLQRLLWFAVGLLGASPAGTTGISVRNSSAGYKSACSAQLDYTSVAAYCESVNRCLETGLIAAPSELYTPVRLRFSEKPTGGPVEINRLELRFIDLNPFEKCGISAADLELLRLLLFHCLLTGESELERFSEDFETVAENGFTPGQREKAAELLKQLGETARLLHVEIPGALEGAAGRLHCPEHSYAERIRKAGTLSPEWLRRAETYRDDALAEAWRLPGFDELELSTQCMIREAVKGGIHFEVISREDNILRLRKGTRREYVVQATRTSLDTYVTPLLMNNKLVSKMLLREHGIHTPDGIELRPDDDLADRLRPFIGKRAVVKPVSTNYGIGISVFEHPATEEQLREAVRLAAGFDRHILVEEFCPGREFRFLVIAGKTFAVTFRRACHVVGDGVSTIHELIERANRHPWRAPGHHRPLVTIVEDEAMRQHLALQALDFGSVIPAGEDIPLRRISNISAGGEACDATELMPERFKRIAERAAAAFDAVICGVDIIIPEPLGPGSSYAVIEANFNPALLIHEFPFEGKSRPAARQVLIALGLLDD</sequence>
<dbReference type="PROSITE" id="PS50975">
    <property type="entry name" value="ATP_GRASP"/>
    <property type="match status" value="1"/>
</dbReference>
<dbReference type="PANTHER" id="PTHR38761:SF1">
    <property type="entry name" value="GLUTAMATE--CYSTEINE LIGASE"/>
    <property type="match status" value="1"/>
</dbReference>
<evidence type="ECO:0000256" key="13">
    <source>
        <dbReference type="PROSITE-ProRule" id="PRU00409"/>
    </source>
</evidence>
<dbReference type="EMBL" id="VUNS01000015">
    <property type="protein sequence ID" value="MST98062.1"/>
    <property type="molecule type" value="Genomic_DNA"/>
</dbReference>
<keyword evidence="7 13" id="KW-0547">Nucleotide-binding</keyword>
<proteinExistence type="inferred from homology"/>
<keyword evidence="17" id="KW-1185">Reference proteome</keyword>
<evidence type="ECO:0000256" key="14">
    <source>
        <dbReference type="RuleBase" id="RU003544"/>
    </source>
</evidence>
<dbReference type="RefSeq" id="WP_154419218.1">
    <property type="nucleotide sequence ID" value="NZ_VUNS01000015.1"/>
</dbReference>
<evidence type="ECO:0000256" key="7">
    <source>
        <dbReference type="ARBA" id="ARBA00022741"/>
    </source>
</evidence>
<keyword evidence="9" id="KW-0511">Multifunctional enzyme</keyword>
<comment type="catalytic activity">
    <reaction evidence="12">
        <text>L-cysteine + L-glutamate + ATP = gamma-L-glutamyl-L-cysteine + ADP + phosphate + H(+)</text>
        <dbReference type="Rhea" id="RHEA:13285"/>
        <dbReference type="ChEBI" id="CHEBI:15378"/>
        <dbReference type="ChEBI" id="CHEBI:29985"/>
        <dbReference type="ChEBI" id="CHEBI:30616"/>
        <dbReference type="ChEBI" id="CHEBI:35235"/>
        <dbReference type="ChEBI" id="CHEBI:43474"/>
        <dbReference type="ChEBI" id="CHEBI:58173"/>
        <dbReference type="ChEBI" id="CHEBI:456216"/>
        <dbReference type="EC" id="6.3.2.2"/>
    </reaction>
</comment>
<evidence type="ECO:0000313" key="16">
    <source>
        <dbReference type="EMBL" id="MST98062.1"/>
    </source>
</evidence>
<dbReference type="Proteomes" id="UP000435649">
    <property type="component" value="Unassembled WGS sequence"/>
</dbReference>
<dbReference type="InterPro" id="IPR007370">
    <property type="entry name" value="Glu_cys_ligase"/>
</dbReference>
<dbReference type="Gene3D" id="3.30.470.20">
    <property type="entry name" value="ATP-grasp fold, B domain"/>
    <property type="match status" value="2"/>
</dbReference>
<dbReference type="GO" id="GO:0004357">
    <property type="term" value="F:glutamate-cysteine ligase activity"/>
    <property type="evidence" value="ECO:0007669"/>
    <property type="project" value="UniProtKB-EC"/>
</dbReference>
<dbReference type="GO" id="GO:0005829">
    <property type="term" value="C:cytosol"/>
    <property type="evidence" value="ECO:0007669"/>
    <property type="project" value="TreeGrafter"/>
</dbReference>
<gene>
    <name evidence="16" type="primary">gshAB</name>
    <name evidence="16" type="ORF">FYJ85_13545</name>
</gene>
<dbReference type="Pfam" id="PF18419">
    <property type="entry name" value="ATP-grasp_6"/>
    <property type="match status" value="1"/>
</dbReference>
<dbReference type="GO" id="GO:0005524">
    <property type="term" value="F:ATP binding"/>
    <property type="evidence" value="ECO:0007669"/>
    <property type="project" value="UniProtKB-UniRule"/>
</dbReference>
<evidence type="ECO:0000256" key="2">
    <source>
        <dbReference type="ARBA" id="ARBA00008772"/>
    </source>
</evidence>
<dbReference type="EC" id="6.3.2.2" evidence="3"/>
<dbReference type="InterPro" id="IPR006334">
    <property type="entry name" value="Glut_cys_ligase"/>
</dbReference>
<name>A0A844G587_9BACT</name>
<feature type="domain" description="ATP-grasp" evidence="15">
    <location>
        <begin position="475"/>
        <end position="729"/>
    </location>
</feature>